<organism evidence="2 3">
    <name type="scientific">Mycena metata</name>
    <dbReference type="NCBI Taxonomy" id="1033252"/>
    <lineage>
        <taxon>Eukaryota</taxon>
        <taxon>Fungi</taxon>
        <taxon>Dikarya</taxon>
        <taxon>Basidiomycota</taxon>
        <taxon>Agaricomycotina</taxon>
        <taxon>Agaricomycetes</taxon>
        <taxon>Agaricomycetidae</taxon>
        <taxon>Agaricales</taxon>
        <taxon>Marasmiineae</taxon>
        <taxon>Mycenaceae</taxon>
        <taxon>Mycena</taxon>
    </lineage>
</organism>
<reference evidence="2" key="1">
    <citation type="submission" date="2023-03" db="EMBL/GenBank/DDBJ databases">
        <title>Massive genome expansion in bonnet fungi (Mycena s.s.) driven by repeated elements and novel gene families across ecological guilds.</title>
        <authorList>
            <consortium name="Lawrence Berkeley National Laboratory"/>
            <person name="Harder C.B."/>
            <person name="Miyauchi S."/>
            <person name="Viragh M."/>
            <person name="Kuo A."/>
            <person name="Thoen E."/>
            <person name="Andreopoulos B."/>
            <person name="Lu D."/>
            <person name="Skrede I."/>
            <person name="Drula E."/>
            <person name="Henrissat B."/>
            <person name="Morin E."/>
            <person name="Kohler A."/>
            <person name="Barry K."/>
            <person name="LaButti K."/>
            <person name="Morin E."/>
            <person name="Salamov A."/>
            <person name="Lipzen A."/>
            <person name="Mereny Z."/>
            <person name="Hegedus B."/>
            <person name="Baldrian P."/>
            <person name="Stursova M."/>
            <person name="Weitz H."/>
            <person name="Taylor A."/>
            <person name="Grigoriev I.V."/>
            <person name="Nagy L.G."/>
            <person name="Martin F."/>
            <person name="Kauserud H."/>
        </authorList>
    </citation>
    <scope>NUCLEOTIDE SEQUENCE</scope>
    <source>
        <strain evidence="2">CBHHK182m</strain>
    </source>
</reference>
<feature type="compositionally biased region" description="Polar residues" evidence="1">
    <location>
        <begin position="213"/>
        <end position="229"/>
    </location>
</feature>
<sequence length="681" mass="73344">MPAPPDFGADQGDAAGGPPAIQFGSSTPVIQPGPQQLQPHNQSTLPAPTPLNAGPPPPLSLNTPPPYPNTGPQSLGPPQQPAPGSSGAGFMSMQHRVSSAQHDRRSDAPRTLRRVGDPQARRDSNCAQTHELQERAHNLQLRERTLSSRPSASSSSRRAPSVSTSDQVGPPDCNIAERGPNGHPRLPAGGASDFGDESNYGRSESDDNDPSKIKNNNTKESIHQAQAVQKRNKGLLGKPGRAVERPAAATLGIWSDLHYDMVPEAQSLIQWVLAGYPRARAMFEYCATSTGRTRWSCARPVSSTWKKAAALASGLAQHTAPPHPGMGVVAPMTAADMDDPMPAPDDRQDDPFERSYLGESPPPEGCDPSDARSPAASLTLVLDAVSRRSPRLWALGARMINGRWPTEANHHGTRMMPNHVRALRFVEFLALLGNGTSPDRGRFLAILIHGFSVFGLYERRIQRGQWVGDTLPLEHYPFECDENMGMSQVLSWVHQHGLIPGSPDALAMFEYANSERNRLESNAEPGGQQFAGMLPHTPTDVLNWPDRLISDWRLMRHGPVRRGVYTNYPQFPGAPPCDPNPALAPAPAVTQLNPPPPATPGPSSDVKMKLAEEGEISERDTPELGAPSAHEARAEEIGPSTSTDELLRAANVPLPEDTDDWESVYEKGAAGKPEGGNATPK</sequence>
<feature type="compositionally biased region" description="Basic and acidic residues" evidence="1">
    <location>
        <begin position="203"/>
        <end position="212"/>
    </location>
</feature>
<evidence type="ECO:0000313" key="2">
    <source>
        <dbReference type="EMBL" id="KAJ7730542.1"/>
    </source>
</evidence>
<dbReference type="AlphaFoldDB" id="A0AAD7MSV3"/>
<feature type="compositionally biased region" description="Basic and acidic residues" evidence="1">
    <location>
        <begin position="101"/>
        <end position="124"/>
    </location>
</feature>
<dbReference type="EMBL" id="JARKIB010000158">
    <property type="protein sequence ID" value="KAJ7730542.1"/>
    <property type="molecule type" value="Genomic_DNA"/>
</dbReference>
<feature type="compositionally biased region" description="Low complexity" evidence="1">
    <location>
        <begin position="1"/>
        <end position="20"/>
    </location>
</feature>
<dbReference type="Proteomes" id="UP001215598">
    <property type="component" value="Unassembled WGS sequence"/>
</dbReference>
<accession>A0AAD7MSV3</accession>
<feature type="compositionally biased region" description="Low complexity" evidence="1">
    <location>
        <begin position="70"/>
        <end position="89"/>
    </location>
</feature>
<feature type="compositionally biased region" description="Basic and acidic residues" evidence="1">
    <location>
        <begin position="606"/>
        <end position="622"/>
    </location>
</feature>
<feature type="compositionally biased region" description="Low complexity" evidence="1">
    <location>
        <begin position="147"/>
        <end position="165"/>
    </location>
</feature>
<proteinExistence type="predicted"/>
<feature type="compositionally biased region" description="Basic and acidic residues" evidence="1">
    <location>
        <begin position="131"/>
        <end position="146"/>
    </location>
</feature>
<keyword evidence="3" id="KW-1185">Reference proteome</keyword>
<evidence type="ECO:0000313" key="3">
    <source>
        <dbReference type="Proteomes" id="UP001215598"/>
    </source>
</evidence>
<protein>
    <submittedName>
        <fullName evidence="2">Uncharacterized protein</fullName>
    </submittedName>
</protein>
<name>A0AAD7MSV3_9AGAR</name>
<evidence type="ECO:0000256" key="1">
    <source>
        <dbReference type="SAM" id="MobiDB-lite"/>
    </source>
</evidence>
<feature type="compositionally biased region" description="Pro residues" evidence="1">
    <location>
        <begin position="47"/>
        <end position="69"/>
    </location>
</feature>
<feature type="compositionally biased region" description="Basic and acidic residues" evidence="1">
    <location>
        <begin position="344"/>
        <end position="353"/>
    </location>
</feature>
<gene>
    <name evidence="2" type="ORF">B0H16DRAFT_1469515</name>
</gene>
<feature type="region of interest" description="Disordered" evidence="1">
    <location>
        <begin position="1"/>
        <end position="241"/>
    </location>
</feature>
<feature type="region of interest" description="Disordered" evidence="1">
    <location>
        <begin position="316"/>
        <end position="373"/>
    </location>
</feature>
<feature type="region of interest" description="Disordered" evidence="1">
    <location>
        <begin position="576"/>
        <end position="681"/>
    </location>
</feature>
<comment type="caution">
    <text evidence="2">The sequence shown here is derived from an EMBL/GenBank/DDBJ whole genome shotgun (WGS) entry which is preliminary data.</text>
</comment>
<feature type="compositionally biased region" description="Polar residues" evidence="1">
    <location>
        <begin position="23"/>
        <end position="43"/>
    </location>
</feature>